<reference evidence="6" key="1">
    <citation type="submission" date="2020-04" db="EMBL/GenBank/DDBJ databases">
        <title>Deep metagenomics examines the oral microbiome during advanced dental caries in children, revealing novel taxa and co-occurrences with host molecules.</title>
        <authorList>
            <person name="Baker J.L."/>
            <person name="Morton J.T."/>
            <person name="Dinis M."/>
            <person name="Alvarez R."/>
            <person name="Tran N.C."/>
            <person name="Knight R."/>
            <person name="Edlund A."/>
        </authorList>
    </citation>
    <scope>NUCLEOTIDE SEQUENCE</scope>
    <source>
        <strain evidence="6">JCVI_48_bin.5</strain>
    </source>
</reference>
<dbReference type="InterPro" id="IPR042110">
    <property type="entry name" value="Adenylosuccinate_synth_dom2"/>
</dbReference>
<organism evidence="6 7">
    <name type="scientific">Oribacterium sinus</name>
    <dbReference type="NCBI Taxonomy" id="237576"/>
    <lineage>
        <taxon>Bacteria</taxon>
        <taxon>Bacillati</taxon>
        <taxon>Bacillota</taxon>
        <taxon>Clostridia</taxon>
        <taxon>Lachnospirales</taxon>
        <taxon>Lachnospiraceae</taxon>
        <taxon>Oribacterium</taxon>
    </lineage>
</organism>
<dbReference type="PANTHER" id="PTHR11846">
    <property type="entry name" value="ADENYLOSUCCINATE SYNTHETASE"/>
    <property type="match status" value="1"/>
</dbReference>
<evidence type="ECO:0000256" key="5">
    <source>
        <dbReference type="ARBA" id="ARBA00022842"/>
    </source>
</evidence>
<keyword evidence="4" id="KW-0658">Purine biosynthesis</keyword>
<keyword evidence="2" id="KW-0479">Metal-binding</keyword>
<dbReference type="InterPro" id="IPR001114">
    <property type="entry name" value="Adenylosuccinate_synthetase"/>
</dbReference>
<evidence type="ECO:0000256" key="3">
    <source>
        <dbReference type="ARBA" id="ARBA00022741"/>
    </source>
</evidence>
<dbReference type="Gene3D" id="1.10.300.10">
    <property type="entry name" value="Adenylosuccinate Synthetase, subunit A, domain 2"/>
    <property type="match status" value="1"/>
</dbReference>
<evidence type="ECO:0000256" key="2">
    <source>
        <dbReference type="ARBA" id="ARBA00022723"/>
    </source>
</evidence>
<dbReference type="GO" id="GO:0046040">
    <property type="term" value="P:IMP metabolic process"/>
    <property type="evidence" value="ECO:0007669"/>
    <property type="project" value="TreeGrafter"/>
</dbReference>
<accession>A0A930H2V5</accession>
<keyword evidence="5" id="KW-0460">Magnesium</keyword>
<proteinExistence type="predicted"/>
<evidence type="ECO:0000256" key="1">
    <source>
        <dbReference type="ARBA" id="ARBA00022598"/>
    </source>
</evidence>
<dbReference type="GO" id="GO:0004019">
    <property type="term" value="F:adenylosuccinate synthase activity"/>
    <property type="evidence" value="ECO:0007669"/>
    <property type="project" value="InterPro"/>
</dbReference>
<keyword evidence="1" id="KW-0436">Ligase</keyword>
<protein>
    <submittedName>
        <fullName evidence="6">Adenylosuccinate synthetase</fullName>
    </submittedName>
</protein>
<dbReference type="InterPro" id="IPR042109">
    <property type="entry name" value="Adenylosuccinate_synth_dom1"/>
</dbReference>
<gene>
    <name evidence="6" type="ORF">HXM91_09710</name>
</gene>
<comment type="caution">
    <text evidence="6">The sequence shown here is derived from an EMBL/GenBank/DDBJ whole genome shotgun (WGS) entry which is preliminary data.</text>
</comment>
<dbReference type="GO" id="GO:0000166">
    <property type="term" value="F:nucleotide binding"/>
    <property type="evidence" value="ECO:0007669"/>
    <property type="project" value="UniProtKB-KW"/>
</dbReference>
<evidence type="ECO:0000313" key="7">
    <source>
        <dbReference type="Proteomes" id="UP000780721"/>
    </source>
</evidence>
<sequence length="416" mass="46796">MRTIAVIGKNFGDEGKGYTCSRLASSLKKSLIIKHNGGGQAGHTVEDPEGKWRFIHHQIGAGAEYHVPTLFADSFMPDLFQLGKEVKDFTELFGFQPILYSEKNARVTTIDDVLLNMGAELARGKNRHGSCGMGIEECVQRNAAGYGITLEELATWSKQDLLDCLKQIRKEYTGRRAEILGIQATAPSNTMKQSNLMNLSTASNPLNSSNISYPYYEMLYNETVLENFVEEVKKNVKLLTLVDADRIWLEEFQHLIFETGQGLLLDQDYEAYAPHLTSSKTGVHNPANFLEKRGLFLDEAIYVTRPYVTRHGNGPLPCEVNRSELPGVGEDLTNQPNEWQGTLRYAKHESLEAFFAPVLRDRDSVNCLERMGETKRPKRPHLSILVTQLSETENQLYFEEGNVPFETLQKAGEELG</sequence>
<dbReference type="AlphaFoldDB" id="A0A930H2V5"/>
<evidence type="ECO:0000313" key="6">
    <source>
        <dbReference type="EMBL" id="MBF1306097.1"/>
    </source>
</evidence>
<dbReference type="GO" id="GO:0005737">
    <property type="term" value="C:cytoplasm"/>
    <property type="evidence" value="ECO:0007669"/>
    <property type="project" value="TreeGrafter"/>
</dbReference>
<dbReference type="Proteomes" id="UP000780721">
    <property type="component" value="Unassembled WGS sequence"/>
</dbReference>
<keyword evidence="3" id="KW-0547">Nucleotide-binding</keyword>
<dbReference type="Pfam" id="PF00709">
    <property type="entry name" value="Adenylsucc_synt"/>
    <property type="match status" value="2"/>
</dbReference>
<evidence type="ECO:0000256" key="4">
    <source>
        <dbReference type="ARBA" id="ARBA00022755"/>
    </source>
</evidence>
<dbReference type="InterPro" id="IPR027417">
    <property type="entry name" value="P-loop_NTPase"/>
</dbReference>
<dbReference type="PANTHER" id="PTHR11846:SF0">
    <property type="entry name" value="ADENYLOSUCCINATE SYNTHETASE"/>
    <property type="match status" value="1"/>
</dbReference>
<dbReference type="EMBL" id="JABZRB010000394">
    <property type="protein sequence ID" value="MBF1306097.1"/>
    <property type="molecule type" value="Genomic_DNA"/>
</dbReference>
<dbReference type="GO" id="GO:0046872">
    <property type="term" value="F:metal ion binding"/>
    <property type="evidence" value="ECO:0007669"/>
    <property type="project" value="UniProtKB-KW"/>
</dbReference>
<dbReference type="Gene3D" id="3.40.440.10">
    <property type="entry name" value="Adenylosuccinate Synthetase, subunit A, domain 1"/>
    <property type="match status" value="1"/>
</dbReference>
<dbReference type="SMART" id="SM00788">
    <property type="entry name" value="Adenylsucc_synt"/>
    <property type="match status" value="1"/>
</dbReference>
<feature type="non-terminal residue" evidence="6">
    <location>
        <position position="416"/>
    </location>
</feature>
<dbReference type="SUPFAM" id="SSF52540">
    <property type="entry name" value="P-loop containing nucleoside triphosphate hydrolases"/>
    <property type="match status" value="1"/>
</dbReference>
<dbReference type="GO" id="GO:0044208">
    <property type="term" value="P:'de novo' AMP biosynthetic process"/>
    <property type="evidence" value="ECO:0007669"/>
    <property type="project" value="TreeGrafter"/>
</dbReference>
<name>A0A930H2V5_9FIRM</name>